<gene>
    <name evidence="9" type="ORF">H8S62_10710</name>
</gene>
<feature type="transmembrane region" description="Helical" evidence="8">
    <location>
        <begin position="7"/>
        <end position="26"/>
    </location>
</feature>
<feature type="transmembrane region" description="Helical" evidence="8">
    <location>
        <begin position="366"/>
        <end position="383"/>
    </location>
</feature>
<feature type="transmembrane region" description="Helical" evidence="8">
    <location>
        <begin position="148"/>
        <end position="166"/>
    </location>
</feature>
<dbReference type="InterPro" id="IPR024194">
    <property type="entry name" value="Ac/AlaTfrase_AlgI/DltB"/>
</dbReference>
<dbReference type="EMBL" id="JACOPQ010000007">
    <property type="protein sequence ID" value="MBC5737476.1"/>
    <property type="molecule type" value="Genomic_DNA"/>
</dbReference>
<keyword evidence="6 7" id="KW-0472">Membrane</keyword>
<dbReference type="InterPro" id="IPR051085">
    <property type="entry name" value="MB_O-acyltransferase"/>
</dbReference>
<dbReference type="GO" id="GO:0016746">
    <property type="term" value="F:acyltransferase activity"/>
    <property type="evidence" value="ECO:0007669"/>
    <property type="project" value="UniProtKB-KW"/>
</dbReference>
<sequence length="488" mass="54991">MNFNSGAFLIFLPVVVLVYWFLPARFRWVWLLSASYFFYMYWNPALVVLLLLTTAVSYGSALAMMRWPRLKRALLVLTLLVCLGVLIYFKYANFLLQSVLHVVNGAAGGEWSFTIDVLLPVGISFYTFQTLSYVIDVYRGDFPAERHFGYYALFVVFFPQLVAGPIENPRNLLPQLRREGRWDREDFRAGGRLLLCGFFRKCVVADTCGVFVNRVFASPEAANGLAILCAGALFCLQMYNDFAGYSEIAAGSARLMGIRLTRNFDRPYLSQSYTEFFRRWHISLNQWFTQYVYIPLGGSRKGLGRKLLNTVIVFSLCGLWHGAKWTYLLWGLYAAFWVCLESLLKRPARRMAEHRNIDLADPVVKLVRRMGAFAVFIPAALLFRADGVGQAGVLLGRLFTAWSFTGGQIADCFALLQMGGLELVFLALCIVTMSRLSLWGQYDLPRAPSPDASARRTAAAACLVTAVALCWLSLLATQDAAGFAYFQF</sequence>
<dbReference type="Proteomes" id="UP000607645">
    <property type="component" value="Unassembled WGS sequence"/>
</dbReference>
<accession>A0A8J6JDI0</accession>
<evidence type="ECO:0000313" key="9">
    <source>
        <dbReference type="EMBL" id="MBC5737476.1"/>
    </source>
</evidence>
<evidence type="ECO:0000256" key="4">
    <source>
        <dbReference type="ARBA" id="ARBA00022692"/>
    </source>
</evidence>
<evidence type="ECO:0000256" key="2">
    <source>
        <dbReference type="ARBA" id="ARBA00010323"/>
    </source>
</evidence>
<dbReference type="AlphaFoldDB" id="A0A8J6JDI0"/>
<evidence type="ECO:0000256" key="8">
    <source>
        <dbReference type="SAM" id="Phobius"/>
    </source>
</evidence>
<evidence type="ECO:0000256" key="1">
    <source>
        <dbReference type="ARBA" id="ARBA00004651"/>
    </source>
</evidence>
<comment type="caution">
    <text evidence="9">The sequence shown here is derived from an EMBL/GenBank/DDBJ whole genome shotgun (WGS) entry which is preliminary data.</text>
</comment>
<keyword evidence="4 8" id="KW-0812">Transmembrane</keyword>
<dbReference type="PIRSF" id="PIRSF016636">
    <property type="entry name" value="AlgI_DltB"/>
    <property type="match status" value="1"/>
</dbReference>
<dbReference type="Pfam" id="PF03062">
    <property type="entry name" value="MBOAT"/>
    <property type="match status" value="1"/>
</dbReference>
<keyword evidence="7" id="KW-0808">Transferase</keyword>
<evidence type="ECO:0000256" key="3">
    <source>
        <dbReference type="ARBA" id="ARBA00022475"/>
    </source>
</evidence>
<feature type="transmembrane region" description="Helical" evidence="8">
    <location>
        <begin position="38"/>
        <end position="61"/>
    </location>
</feature>
<feature type="transmembrane region" description="Helical" evidence="8">
    <location>
        <begin position="73"/>
        <end position="91"/>
    </location>
</feature>
<dbReference type="GO" id="GO:0042121">
    <property type="term" value="P:alginic acid biosynthetic process"/>
    <property type="evidence" value="ECO:0007669"/>
    <property type="project" value="InterPro"/>
</dbReference>
<proteinExistence type="inferred from homology"/>
<protein>
    <submittedName>
        <fullName evidence="9">MBOAT family protein</fullName>
    </submittedName>
</protein>
<dbReference type="InterPro" id="IPR028362">
    <property type="entry name" value="AlgI"/>
</dbReference>
<feature type="transmembrane region" description="Helical" evidence="8">
    <location>
        <begin position="457"/>
        <end position="476"/>
    </location>
</feature>
<name>A0A8J6JDI0_9FIRM</name>
<dbReference type="InterPro" id="IPR004299">
    <property type="entry name" value="MBOAT_fam"/>
</dbReference>
<keyword evidence="10" id="KW-1185">Reference proteome</keyword>
<keyword evidence="7" id="KW-0012">Acyltransferase</keyword>
<dbReference type="PIRSF" id="PIRSF500217">
    <property type="entry name" value="AlgI"/>
    <property type="match status" value="1"/>
</dbReference>
<comment type="similarity">
    <text evidence="2 7">Belongs to the membrane-bound acyltransferase family.</text>
</comment>
<evidence type="ECO:0000313" key="10">
    <source>
        <dbReference type="Proteomes" id="UP000607645"/>
    </source>
</evidence>
<dbReference type="GO" id="GO:0005886">
    <property type="term" value="C:plasma membrane"/>
    <property type="evidence" value="ECO:0007669"/>
    <property type="project" value="UniProtKB-SubCell"/>
</dbReference>
<dbReference type="RefSeq" id="WP_186919292.1">
    <property type="nucleotide sequence ID" value="NZ_JACOPQ010000007.1"/>
</dbReference>
<organism evidence="9 10">
    <name type="scientific">Lawsonibacter faecis</name>
    <dbReference type="NCBI Taxonomy" id="2763052"/>
    <lineage>
        <taxon>Bacteria</taxon>
        <taxon>Bacillati</taxon>
        <taxon>Bacillota</taxon>
        <taxon>Clostridia</taxon>
        <taxon>Eubacteriales</taxon>
        <taxon>Oscillospiraceae</taxon>
        <taxon>Lawsonibacter</taxon>
    </lineage>
</organism>
<keyword evidence="5 8" id="KW-1133">Transmembrane helix</keyword>
<feature type="transmembrane region" description="Helical" evidence="8">
    <location>
        <begin position="111"/>
        <end position="128"/>
    </location>
</feature>
<evidence type="ECO:0000256" key="6">
    <source>
        <dbReference type="ARBA" id="ARBA00023136"/>
    </source>
</evidence>
<reference evidence="9" key="1">
    <citation type="submission" date="2020-08" db="EMBL/GenBank/DDBJ databases">
        <title>Genome public.</title>
        <authorList>
            <person name="Liu C."/>
            <person name="Sun Q."/>
        </authorList>
    </citation>
    <scope>NUCLEOTIDE SEQUENCE</scope>
    <source>
        <strain evidence="9">NSJ-52</strain>
    </source>
</reference>
<feature type="transmembrane region" description="Helical" evidence="8">
    <location>
        <begin position="327"/>
        <end position="345"/>
    </location>
</feature>
<dbReference type="PANTHER" id="PTHR13285:SF18">
    <property type="entry name" value="PROTEIN-CYSTEINE N-PALMITOYLTRANSFERASE RASP"/>
    <property type="match status" value="1"/>
</dbReference>
<comment type="subcellular location">
    <subcellularLocation>
        <location evidence="1">Cell membrane</location>
        <topology evidence="1">Multi-pass membrane protein</topology>
    </subcellularLocation>
</comment>
<feature type="transmembrane region" description="Helical" evidence="8">
    <location>
        <begin position="423"/>
        <end position="442"/>
    </location>
</feature>
<evidence type="ECO:0000256" key="5">
    <source>
        <dbReference type="ARBA" id="ARBA00022989"/>
    </source>
</evidence>
<keyword evidence="3 7" id="KW-1003">Cell membrane</keyword>
<dbReference type="PANTHER" id="PTHR13285">
    <property type="entry name" value="ACYLTRANSFERASE"/>
    <property type="match status" value="1"/>
</dbReference>
<evidence type="ECO:0000256" key="7">
    <source>
        <dbReference type="PIRNR" id="PIRNR016636"/>
    </source>
</evidence>